<sequence>MGTSSPRLLLLSAHWDTVLHYSTYTKRQQQLLPVNRPSSRIRTMPSLHRHHLTSTSAALSGSGSSSRLSAKGEASSPTLSFTFPKFHPPSVEEESVEKLWQEFFSDPSKWWDHRFNKRTPCYPDFKHKHTKEALWVDKISNPIWVKTELAALPAGAVQRSVFSWNAFLRQLIKDGHYLKVIKLYRQMKKEGLNPDTFTFATVSNACGRLAAIEEGRRVHIEIIQYGFQSNLFVGNALIDMYARCGSIEEACRVFKSLPNRDVVCWTSIIGACVKCGQGGKALELFRQMQVDGVEPNTVTFVGALNACSSVLALDKGRGIHVQVLSSGLKSDDFVGSALIDMYAKCGSIEEARRVFENMHTCNLVCWTAIIFAYAKSGLGEKALELYFQMQLHDIEPDKVTFVGVLNACASIAALEEGRYIHSQILRNGFELDDFVQCALVDMYGKCDSIEDACRTFNSAHSRGVVCWNAMIQAFVKCGLMEEALELYQEMHSLEIDPDIVTYTCILNACASVAALEEGRRVHAKIIQSGCKVDAFVVSCLIDMYSKSGSIEDAYRVFISSCNHDCVSWTAMIGAFAMHGRGKEAIQTFNQMCRECVQVNDVTFVCIFSACSHACLVNEGHYYFECLNPVYGVSATVEHFICMIDLLGRVGYLVEAESMIKNMPCDHNVTAWSALLAACRTHGNVEMGERIAERALKLNPDCASGYVLLSNLYAGAGMWERGDRVHQLRINRQVHKQPGCSWIEMHDHIQRFSSNDRSHPQIYQIHAELKSLSAEMKKAGYLPERGVNMHALEDKDKEVSSYYHSERLAIGFGLISSPPGNPLCIVKNLRVCVDCHTSIKFISKIVERVMVVRDARRFHRFENGSCSCGDYW</sequence>
<evidence type="ECO:0000313" key="1">
    <source>
        <dbReference type="EMBL" id="KAJ7552909.1"/>
    </source>
</evidence>
<gene>
    <name evidence="1" type="ORF">O6H91_06G076100</name>
</gene>
<organism evidence="1 2">
    <name type="scientific">Diphasiastrum complanatum</name>
    <name type="common">Issler's clubmoss</name>
    <name type="synonym">Lycopodium complanatum</name>
    <dbReference type="NCBI Taxonomy" id="34168"/>
    <lineage>
        <taxon>Eukaryota</taxon>
        <taxon>Viridiplantae</taxon>
        <taxon>Streptophyta</taxon>
        <taxon>Embryophyta</taxon>
        <taxon>Tracheophyta</taxon>
        <taxon>Lycopodiopsida</taxon>
        <taxon>Lycopodiales</taxon>
        <taxon>Lycopodiaceae</taxon>
        <taxon>Lycopodioideae</taxon>
        <taxon>Diphasiastrum</taxon>
    </lineage>
</organism>
<keyword evidence="2" id="KW-1185">Reference proteome</keyword>
<name>A0ACC2DFG2_DIPCM</name>
<dbReference type="Proteomes" id="UP001162992">
    <property type="component" value="Chromosome 6"/>
</dbReference>
<protein>
    <submittedName>
        <fullName evidence="1">Uncharacterized protein</fullName>
    </submittedName>
</protein>
<reference evidence="2" key="1">
    <citation type="journal article" date="2024" name="Proc. Natl. Acad. Sci. U.S.A.">
        <title>Extraordinary preservation of gene collinearity over three hundred million years revealed in homosporous lycophytes.</title>
        <authorList>
            <person name="Li C."/>
            <person name="Wickell D."/>
            <person name="Kuo L.Y."/>
            <person name="Chen X."/>
            <person name="Nie B."/>
            <person name="Liao X."/>
            <person name="Peng D."/>
            <person name="Ji J."/>
            <person name="Jenkins J."/>
            <person name="Williams M."/>
            <person name="Shu S."/>
            <person name="Plott C."/>
            <person name="Barry K."/>
            <person name="Rajasekar S."/>
            <person name="Grimwood J."/>
            <person name="Han X."/>
            <person name="Sun S."/>
            <person name="Hou Z."/>
            <person name="He W."/>
            <person name="Dai G."/>
            <person name="Sun C."/>
            <person name="Schmutz J."/>
            <person name="Leebens-Mack J.H."/>
            <person name="Li F.W."/>
            <person name="Wang L."/>
        </authorList>
    </citation>
    <scope>NUCLEOTIDE SEQUENCE [LARGE SCALE GENOMIC DNA]</scope>
    <source>
        <strain evidence="2">cv. PW_Plant_1</strain>
    </source>
</reference>
<evidence type="ECO:0000313" key="2">
    <source>
        <dbReference type="Proteomes" id="UP001162992"/>
    </source>
</evidence>
<accession>A0ACC2DFG2</accession>
<proteinExistence type="predicted"/>
<comment type="caution">
    <text evidence="1">The sequence shown here is derived from an EMBL/GenBank/DDBJ whole genome shotgun (WGS) entry which is preliminary data.</text>
</comment>
<dbReference type="EMBL" id="CM055097">
    <property type="protein sequence ID" value="KAJ7552909.1"/>
    <property type="molecule type" value="Genomic_DNA"/>
</dbReference>